<sequence>MILAYTGDGKGKTTAALGLLLRAWGHDMRILAVFTMKTPRYLDDYVGEYKALRRLGVKALYLEDHKTPRDLLEEALAVAPSYDLVILDEFNYAVRQGFLRSEDFKRLLGLGAHVVVTGNYNYAELMAADLISEVKSVKHYYSRGIIGVRGLDW</sequence>
<reference key="2">
    <citation type="submission" date="2011-03" db="EMBL/GenBank/DDBJ databases">
        <title>Complete genome sequence of the thermoacidophilic crenarchaeon Thermoproteus uzoniensis 768-20.</title>
        <authorList>
            <person name="Mardanov A.V."/>
            <person name="Gumerov V.M."/>
            <person name="Beletsky A.V."/>
            <person name="Prokofeva M.I."/>
            <person name="Bonch-Osmolovskaya E.A."/>
            <person name="Ravin N.V."/>
            <person name="Skryabin K.G."/>
        </authorList>
    </citation>
    <scope>NUCLEOTIDE SEQUENCE</scope>
    <source>
        <strain>768-20</strain>
    </source>
</reference>
<gene>
    <name evidence="1" type="ordered locus">TUZN_1654</name>
</gene>
<dbReference type="PANTHER" id="PTHR46638">
    <property type="entry name" value="CORRINOID ADENOSYLTRANSFERASE"/>
    <property type="match status" value="1"/>
</dbReference>
<dbReference type="KEGG" id="tuz:TUZN_1654"/>
<reference evidence="1 2" key="1">
    <citation type="journal article" date="2011" name="J. Bacteriol.">
        <title>Complete genome sequence of the thermoacidophilic crenarchaeon Thermoproteus uzoniensis 768-20.</title>
        <authorList>
            <person name="Mardanov A.V."/>
            <person name="Gumerov V.M."/>
            <person name="Beletsky A.V."/>
            <person name="Prokofeva M.I."/>
            <person name="Bonch-Osmolovskaya E.A."/>
            <person name="Ravin N.V."/>
            <person name="Skryabin K.G."/>
        </authorList>
    </citation>
    <scope>NUCLEOTIDE SEQUENCE [LARGE SCALE GENOMIC DNA]</scope>
    <source>
        <strain evidence="1 2">768-20</strain>
    </source>
</reference>
<dbReference type="Pfam" id="PF02572">
    <property type="entry name" value="CobA_CobO_BtuR"/>
    <property type="match status" value="1"/>
</dbReference>
<evidence type="ECO:0000313" key="2">
    <source>
        <dbReference type="Proteomes" id="UP000008138"/>
    </source>
</evidence>
<dbReference type="OrthoDB" id="24392at2157"/>
<dbReference type="Gene3D" id="3.40.50.300">
    <property type="entry name" value="P-loop containing nucleotide triphosphate hydrolases"/>
    <property type="match status" value="1"/>
</dbReference>
<dbReference type="STRING" id="999630.TUZN_1654"/>
<dbReference type="SUPFAM" id="SSF52540">
    <property type="entry name" value="P-loop containing nucleoside triphosphate hydrolases"/>
    <property type="match status" value="1"/>
</dbReference>
<accession>F2L301</accession>
<dbReference type="RefSeq" id="WP_013680455.1">
    <property type="nucleotide sequence ID" value="NC_015315.1"/>
</dbReference>
<dbReference type="EMBL" id="CP002590">
    <property type="protein sequence ID" value="AEA13120.1"/>
    <property type="molecule type" value="Genomic_DNA"/>
</dbReference>
<dbReference type="AlphaFoldDB" id="F2L301"/>
<dbReference type="Proteomes" id="UP000008138">
    <property type="component" value="Chromosome"/>
</dbReference>
<organism evidence="1 2">
    <name type="scientific">Thermoproteus uzoniensis (strain 768-20)</name>
    <dbReference type="NCBI Taxonomy" id="999630"/>
    <lineage>
        <taxon>Archaea</taxon>
        <taxon>Thermoproteota</taxon>
        <taxon>Thermoprotei</taxon>
        <taxon>Thermoproteales</taxon>
        <taxon>Thermoproteaceae</taxon>
        <taxon>Thermoproteus</taxon>
    </lineage>
</organism>
<keyword evidence="2" id="KW-1185">Reference proteome</keyword>
<proteinExistence type="predicted"/>
<evidence type="ECO:0000313" key="1">
    <source>
        <dbReference type="EMBL" id="AEA13120.1"/>
    </source>
</evidence>
<dbReference type="GeneID" id="10361173"/>
<dbReference type="InterPro" id="IPR003724">
    <property type="entry name" value="CblAdoTrfase_CobA"/>
</dbReference>
<name>F2L301_THEU7</name>
<dbReference type="PANTHER" id="PTHR46638:SF1">
    <property type="entry name" value="CORRINOID ADENOSYLTRANSFERASE"/>
    <property type="match status" value="1"/>
</dbReference>
<dbReference type="GO" id="GO:0005524">
    <property type="term" value="F:ATP binding"/>
    <property type="evidence" value="ECO:0007669"/>
    <property type="project" value="InterPro"/>
</dbReference>
<dbReference type="InterPro" id="IPR027417">
    <property type="entry name" value="P-loop_NTPase"/>
</dbReference>
<protein>
    <submittedName>
        <fullName evidence="1">ATP:corrinoid adenosyltransferase BtuR/CobO/CobP</fullName>
    </submittedName>
</protein>
<dbReference type="HOGENOM" id="CLU_088595_2_0_2"/>
<dbReference type="GO" id="GO:0008817">
    <property type="term" value="F:corrinoid adenosyltransferase activity"/>
    <property type="evidence" value="ECO:0007669"/>
    <property type="project" value="InterPro"/>
</dbReference>
<dbReference type="eggNOG" id="arCOG04678">
    <property type="taxonomic scope" value="Archaea"/>
</dbReference>
<dbReference type="GO" id="GO:0009236">
    <property type="term" value="P:cobalamin biosynthetic process"/>
    <property type="evidence" value="ECO:0007669"/>
    <property type="project" value="InterPro"/>
</dbReference>